<comment type="caution">
    <text evidence="1">The sequence shown here is derived from an EMBL/GenBank/DDBJ whole genome shotgun (WGS) entry which is preliminary data.</text>
</comment>
<organism evidence="1 2">
    <name type="scientific">Helicobacter valdiviensis</name>
    <dbReference type="NCBI Taxonomy" id="1458358"/>
    <lineage>
        <taxon>Bacteria</taxon>
        <taxon>Pseudomonadati</taxon>
        <taxon>Campylobacterota</taxon>
        <taxon>Epsilonproteobacteria</taxon>
        <taxon>Campylobacterales</taxon>
        <taxon>Helicobacteraceae</taxon>
        <taxon>Helicobacter</taxon>
    </lineage>
</organism>
<dbReference type="Gene3D" id="3.40.630.10">
    <property type="entry name" value="Zn peptidases"/>
    <property type="match status" value="2"/>
</dbReference>
<dbReference type="GO" id="GO:0070573">
    <property type="term" value="F:metallodipeptidase activity"/>
    <property type="evidence" value="ECO:0007669"/>
    <property type="project" value="TreeGrafter"/>
</dbReference>
<keyword evidence="2" id="KW-1185">Reference proteome</keyword>
<dbReference type="OrthoDB" id="9773892at2"/>
<name>A0A2W6MWW6_9HELI</name>
<dbReference type="PANTHER" id="PTHR43501:SF1">
    <property type="entry name" value="CYTOSOL NON-SPECIFIC DIPEPTIDASE"/>
    <property type="match status" value="1"/>
</dbReference>
<accession>A0A2W6MWW6</accession>
<dbReference type="PRINTS" id="PR00934">
    <property type="entry name" value="XHISDIPTASE"/>
</dbReference>
<protein>
    <submittedName>
        <fullName evidence="1">Peptidase</fullName>
    </submittedName>
</protein>
<reference evidence="1 2" key="1">
    <citation type="submission" date="2017-03" db="EMBL/GenBank/DDBJ databases">
        <title>Genomic and clinical evidence uncovers the enterohepatic species Helicobacter valdiviensis as a potential human intestinal pathogen.</title>
        <authorList>
            <person name="Fresia P."/>
            <person name="Jara R."/>
            <person name="Sierra R."/>
            <person name="Ferres I."/>
            <person name="Greif G."/>
            <person name="Iraola G."/>
            <person name="Collado L."/>
        </authorList>
    </citation>
    <scope>NUCLEOTIDE SEQUENCE [LARGE SCALE GENOMIC DNA]</scope>
    <source>
        <strain evidence="1 2">WBE14</strain>
    </source>
</reference>
<sequence>MQELNPLDLFLEICKIPHSSRDAKMLKDWIIQKAHEYGAEVKEDKAGNVLCSKGNPKICLQGHYDMVYVGNSNFKIEPYFFTKDDKEWLGAKDSSLGADNGVAVACMLVALKEFSHIECLFSADEEVGMEGARDCELEILSPFVLNCDSEDIGEIVLSCAGGYDLIASQKLNKKNLEGEWNFFRVQTQNFKGGHSGVDIHKNIPNALIELFKMIKENDGEILQFSGGEKRNSIPVHASALVAFKKDFTNIKFDTNHFVLKPTNHDEKQAYDTSALMDVIFKIPLGVLRCEEDNVVLSSNLGIIKQDGDKFTLIFMDRGNKEEEMRKLLEKKQNMLEQLGFISDVQDFYLPWEREEGEFVFKVAKIYKEHNQKAQIKSIHAGLECGILKQKFPNKSFVSIGPTILCPHSKREHLDMQSFWKFWEILKGILKEFS</sequence>
<proteinExistence type="predicted"/>
<evidence type="ECO:0000313" key="2">
    <source>
        <dbReference type="Proteomes" id="UP000249746"/>
    </source>
</evidence>
<dbReference type="AlphaFoldDB" id="A0A2W6MWW6"/>
<dbReference type="SUPFAM" id="SSF53187">
    <property type="entry name" value="Zn-dependent exopeptidases"/>
    <property type="match status" value="1"/>
</dbReference>
<dbReference type="GO" id="GO:0005829">
    <property type="term" value="C:cytosol"/>
    <property type="evidence" value="ECO:0007669"/>
    <property type="project" value="TreeGrafter"/>
</dbReference>
<dbReference type="InterPro" id="IPR001160">
    <property type="entry name" value="Peptidase_M20C"/>
</dbReference>
<evidence type="ECO:0000313" key="1">
    <source>
        <dbReference type="EMBL" id="PZT49015.1"/>
    </source>
</evidence>
<dbReference type="RefSeq" id="WP_111229075.1">
    <property type="nucleotide sequence ID" value="NZ_NBIU01000002.1"/>
</dbReference>
<dbReference type="GO" id="GO:0006508">
    <property type="term" value="P:proteolysis"/>
    <property type="evidence" value="ECO:0007669"/>
    <property type="project" value="InterPro"/>
</dbReference>
<dbReference type="EMBL" id="NBIU01000002">
    <property type="protein sequence ID" value="PZT49015.1"/>
    <property type="molecule type" value="Genomic_DNA"/>
</dbReference>
<dbReference type="PANTHER" id="PTHR43501">
    <property type="entry name" value="CYTOSOL NON-SPECIFIC DIPEPTIDASE"/>
    <property type="match status" value="1"/>
</dbReference>
<gene>
    <name evidence="1" type="ORF">B6S12_01460</name>
</gene>
<dbReference type="Proteomes" id="UP000249746">
    <property type="component" value="Unassembled WGS sequence"/>
</dbReference>